<accession>A0A3S4QM70</accession>
<evidence type="ECO:0000256" key="2">
    <source>
        <dbReference type="ARBA" id="ARBA00022649"/>
    </source>
</evidence>
<dbReference type="InterPro" id="IPR007712">
    <property type="entry name" value="RelE/ParE_toxin"/>
</dbReference>
<keyword evidence="2" id="KW-1277">Toxin-antitoxin system</keyword>
<dbReference type="RefSeq" id="WP_081265248.1">
    <property type="nucleotide sequence ID" value="NZ_JAFLXG010000002.1"/>
</dbReference>
<protein>
    <submittedName>
        <fullName evidence="3">Plasmid stabilization system protein, RelE/ParE family</fullName>
    </submittedName>
</protein>
<dbReference type="Proteomes" id="UP000281909">
    <property type="component" value="Chromosome"/>
</dbReference>
<evidence type="ECO:0000313" key="4">
    <source>
        <dbReference type="Proteomes" id="UP000281909"/>
    </source>
</evidence>
<dbReference type="PANTHER" id="PTHR33755">
    <property type="entry name" value="TOXIN PARE1-RELATED"/>
    <property type="match status" value="1"/>
</dbReference>
<proteinExistence type="inferred from homology"/>
<name>A0A3S4QM70_PSEFL</name>
<dbReference type="InterPro" id="IPR051803">
    <property type="entry name" value="TA_system_RelE-like_toxin"/>
</dbReference>
<reference evidence="3 4" key="1">
    <citation type="submission" date="2018-12" db="EMBL/GenBank/DDBJ databases">
        <authorList>
            <consortium name="Pathogen Informatics"/>
        </authorList>
    </citation>
    <scope>NUCLEOTIDE SEQUENCE [LARGE SCALE GENOMIC DNA]</scope>
    <source>
        <strain evidence="3 4">NCTC9428</strain>
    </source>
</reference>
<evidence type="ECO:0000256" key="1">
    <source>
        <dbReference type="ARBA" id="ARBA00006226"/>
    </source>
</evidence>
<gene>
    <name evidence="3" type="ORF">NCTC9428_01990</name>
</gene>
<dbReference type="AlphaFoldDB" id="A0A3S4QM70"/>
<sequence length="97" mass="11271">MVSRPIEWRPEARAKLVTVLEYIVERNVGAAKEILKAVGKAIAYLPDHPYLYRSGRITGTREIVVNSSYLIIYRVTDRIEIVNVLHARQEYPRRDSF</sequence>
<organism evidence="3 4">
    <name type="scientific">Pseudomonas fluorescens</name>
    <dbReference type="NCBI Taxonomy" id="294"/>
    <lineage>
        <taxon>Bacteria</taxon>
        <taxon>Pseudomonadati</taxon>
        <taxon>Pseudomonadota</taxon>
        <taxon>Gammaproteobacteria</taxon>
        <taxon>Pseudomonadales</taxon>
        <taxon>Pseudomonadaceae</taxon>
        <taxon>Pseudomonas</taxon>
    </lineage>
</organism>
<dbReference type="EMBL" id="LR134318">
    <property type="protein sequence ID" value="VEF10385.1"/>
    <property type="molecule type" value="Genomic_DNA"/>
</dbReference>
<dbReference type="OrthoDB" id="9798046at2"/>
<dbReference type="NCBIfam" id="TIGR02385">
    <property type="entry name" value="RelE_StbE"/>
    <property type="match status" value="1"/>
</dbReference>
<comment type="similarity">
    <text evidence="1">Belongs to the RelE toxin family.</text>
</comment>
<dbReference type="Gene3D" id="3.30.2310.20">
    <property type="entry name" value="RelE-like"/>
    <property type="match status" value="1"/>
</dbReference>
<dbReference type="Pfam" id="PF05016">
    <property type="entry name" value="ParE_toxin"/>
    <property type="match status" value="1"/>
</dbReference>
<dbReference type="InterPro" id="IPR035093">
    <property type="entry name" value="RelE/ParE_toxin_dom_sf"/>
</dbReference>
<evidence type="ECO:0000313" key="3">
    <source>
        <dbReference type="EMBL" id="VEF10385.1"/>
    </source>
</evidence>